<dbReference type="GO" id="GO:0016020">
    <property type="term" value="C:membrane"/>
    <property type="evidence" value="ECO:0007669"/>
    <property type="project" value="UniProtKB-SubCell"/>
</dbReference>
<feature type="domain" description="Cyclic nucleotide phosphodiesterase catalytic" evidence="10">
    <location>
        <begin position="50"/>
        <end position="97"/>
    </location>
</feature>
<dbReference type="GO" id="GO:0009214">
    <property type="term" value="P:cyclic nucleotide catabolic process"/>
    <property type="evidence" value="ECO:0007669"/>
    <property type="project" value="InterPro"/>
</dbReference>
<evidence type="ECO:0000256" key="4">
    <source>
        <dbReference type="ARBA" id="ARBA00022801"/>
    </source>
</evidence>
<dbReference type="GO" id="GO:0003723">
    <property type="term" value="F:RNA binding"/>
    <property type="evidence" value="ECO:0007669"/>
    <property type="project" value="UniProtKB-KW"/>
</dbReference>
<comment type="subcellular location">
    <subcellularLocation>
        <location evidence="1">Membrane</location>
        <topology evidence="1">Lipid-anchor</topology>
    </subcellularLocation>
</comment>
<accession>A0A485P595</accession>
<dbReference type="EMBL" id="CAAGRJ010027397">
    <property type="protein sequence ID" value="VFV39403.1"/>
    <property type="molecule type" value="Genomic_DNA"/>
</dbReference>
<protein>
    <submittedName>
        <fullName evidence="11">2-cyclic-nucleotide</fullName>
    </submittedName>
</protein>
<keyword evidence="4" id="KW-0378">Hydrolase</keyword>
<keyword evidence="8" id="KW-0636">Prenylation</keyword>
<evidence type="ECO:0000256" key="2">
    <source>
        <dbReference type="ARBA" id="ARBA00022481"/>
    </source>
</evidence>
<dbReference type="SUPFAM" id="SSF55144">
    <property type="entry name" value="LigT-like"/>
    <property type="match status" value="1"/>
</dbReference>
<evidence type="ECO:0000259" key="10">
    <source>
        <dbReference type="Pfam" id="PF05881"/>
    </source>
</evidence>
<evidence type="ECO:0000256" key="5">
    <source>
        <dbReference type="ARBA" id="ARBA00022884"/>
    </source>
</evidence>
<keyword evidence="7" id="KW-0449">Lipoprotein</keyword>
<keyword evidence="2" id="KW-0488">Methylation</keyword>
<proteinExistence type="predicted"/>
<dbReference type="AlphaFoldDB" id="A0A485P595"/>
<evidence type="ECO:0000313" key="12">
    <source>
        <dbReference type="Proteomes" id="UP000386466"/>
    </source>
</evidence>
<evidence type="ECO:0000256" key="3">
    <source>
        <dbReference type="ARBA" id="ARBA00022553"/>
    </source>
</evidence>
<keyword evidence="9" id="KW-0732">Signal</keyword>
<evidence type="ECO:0000256" key="6">
    <source>
        <dbReference type="ARBA" id="ARBA00023136"/>
    </source>
</evidence>
<organism evidence="11 12">
    <name type="scientific">Lynx pardinus</name>
    <name type="common">Iberian lynx</name>
    <name type="synonym">Felis pardina</name>
    <dbReference type="NCBI Taxonomy" id="191816"/>
    <lineage>
        <taxon>Eukaryota</taxon>
        <taxon>Metazoa</taxon>
        <taxon>Chordata</taxon>
        <taxon>Craniata</taxon>
        <taxon>Vertebrata</taxon>
        <taxon>Euteleostomi</taxon>
        <taxon>Mammalia</taxon>
        <taxon>Eutheria</taxon>
        <taxon>Laurasiatheria</taxon>
        <taxon>Carnivora</taxon>
        <taxon>Feliformia</taxon>
        <taxon>Felidae</taxon>
        <taxon>Felinae</taxon>
        <taxon>Lynx</taxon>
    </lineage>
</organism>
<gene>
    <name evidence="11" type="ORF">LYPA_23C019008</name>
</gene>
<keyword evidence="3" id="KW-0597">Phosphoprotein</keyword>
<dbReference type="Proteomes" id="UP000386466">
    <property type="component" value="Unassembled WGS sequence"/>
</dbReference>
<keyword evidence="12" id="KW-1185">Reference proteome</keyword>
<dbReference type="GO" id="GO:0005737">
    <property type="term" value="C:cytoplasm"/>
    <property type="evidence" value="ECO:0007669"/>
    <property type="project" value="TreeGrafter"/>
</dbReference>
<evidence type="ECO:0000256" key="7">
    <source>
        <dbReference type="ARBA" id="ARBA00023288"/>
    </source>
</evidence>
<keyword evidence="5" id="KW-0694">RNA-binding</keyword>
<evidence type="ECO:0000313" key="11">
    <source>
        <dbReference type="EMBL" id="VFV39403.1"/>
    </source>
</evidence>
<keyword evidence="6" id="KW-0472">Membrane</keyword>
<dbReference type="InterPro" id="IPR008431">
    <property type="entry name" value="CNPase"/>
</dbReference>
<dbReference type="PANTHER" id="PTHR10156:SF0">
    <property type="entry name" value="2',3'-CYCLIC-NUCLEOTIDE 3'-PHOSPHODIESTERASE"/>
    <property type="match status" value="1"/>
</dbReference>
<dbReference type="InterPro" id="IPR009097">
    <property type="entry name" value="Cyclic_Pdiesterase"/>
</dbReference>
<name>A0A485P595_LYNPA</name>
<feature type="chain" id="PRO_5019756334" evidence="9">
    <location>
        <begin position="30"/>
        <end position="178"/>
    </location>
</feature>
<evidence type="ECO:0000256" key="9">
    <source>
        <dbReference type="SAM" id="SignalP"/>
    </source>
</evidence>
<dbReference type="Gene3D" id="3.90.1740.10">
    <property type="entry name" value="2',3'-cyclic nucleotide 3'-phosphodiesterase superfamily"/>
    <property type="match status" value="1"/>
</dbReference>
<evidence type="ECO:0000256" key="8">
    <source>
        <dbReference type="ARBA" id="ARBA00023289"/>
    </source>
</evidence>
<dbReference type="Pfam" id="PF05881">
    <property type="entry name" value="CNPase"/>
    <property type="match status" value="1"/>
</dbReference>
<feature type="signal peptide" evidence="9">
    <location>
        <begin position="1"/>
        <end position="29"/>
    </location>
</feature>
<evidence type="ECO:0000256" key="1">
    <source>
        <dbReference type="ARBA" id="ARBA00004635"/>
    </source>
</evidence>
<sequence>MSELSWITEELLFDLQFFFFFLLSLHGCGDRCRDGPCSPALTAPLSLPAVVSGDEPREKIELVTYFGKRPPGVLHCTTKFCDYGKAAGAEEYAQQDVSAPQGHPAEVGRGQGLLEMGAGSRQGPETRQPLRRNGISCSLHPSTGLVTQITPLACAFTLKARPPEHFTFDARQQTCALA</sequence>
<dbReference type="GO" id="GO:0004113">
    <property type="term" value="F:2',3'-cyclic-nucleotide 3'-phosphodiesterase activity"/>
    <property type="evidence" value="ECO:0007669"/>
    <property type="project" value="InterPro"/>
</dbReference>
<dbReference type="InterPro" id="IPR047325">
    <property type="entry name" value="CNPase_cat"/>
</dbReference>
<dbReference type="PANTHER" id="PTHR10156">
    <property type="entry name" value="2',3'-CYCLIC-NUCLEOTIDE 3'-PHOSPHODIESTERASE"/>
    <property type="match status" value="1"/>
</dbReference>
<reference evidence="11 12" key="1">
    <citation type="submission" date="2019-01" db="EMBL/GenBank/DDBJ databases">
        <authorList>
            <person name="Alioto T."/>
            <person name="Alioto T."/>
        </authorList>
    </citation>
    <scope>NUCLEOTIDE SEQUENCE [LARGE SCALE GENOMIC DNA]</scope>
</reference>